<evidence type="ECO:0000313" key="1">
    <source>
        <dbReference type="EMBL" id="RNF39743.1"/>
    </source>
</evidence>
<comment type="caution">
    <text evidence="1">The sequence shown here is derived from an EMBL/GenBank/DDBJ whole genome shotgun (WGS) entry which is preliminary data.</text>
</comment>
<name>A0A3M8P7V7_9BACL</name>
<gene>
    <name evidence="1" type="ORF">EEX84_07185</name>
</gene>
<protein>
    <submittedName>
        <fullName evidence="1">Uncharacterized protein</fullName>
    </submittedName>
</protein>
<reference evidence="1 2" key="1">
    <citation type="journal article" date="2018" name="Int. J. Syst. Evol. Microbiol.">
        <title>Planococcus salinus sp. nov., a moderately halophilic bacterium isolated from a saline-alkali soil.</title>
        <authorList>
            <person name="Gan L."/>
        </authorList>
    </citation>
    <scope>NUCLEOTIDE SEQUENCE [LARGE SCALE GENOMIC DNA]</scope>
    <source>
        <strain evidence="1 2">LCB217</strain>
    </source>
</reference>
<sequence>MAKDPRVEAFSKLHSLIVFYSEYRDRPVEEGFDFFQEVKKCCEILDLDYEDLKNEFQLS</sequence>
<dbReference type="EMBL" id="RIAX01000004">
    <property type="protein sequence ID" value="RNF39743.1"/>
    <property type="molecule type" value="Genomic_DNA"/>
</dbReference>
<proteinExistence type="predicted"/>
<dbReference type="AlphaFoldDB" id="A0A3M8P7V7"/>
<dbReference type="OrthoDB" id="2680439at2"/>
<dbReference type="RefSeq" id="WP_123164938.1">
    <property type="nucleotide sequence ID" value="NZ_RIAX01000004.1"/>
</dbReference>
<accession>A0A3M8P7V7</accession>
<dbReference type="Proteomes" id="UP000275473">
    <property type="component" value="Unassembled WGS sequence"/>
</dbReference>
<keyword evidence="2" id="KW-1185">Reference proteome</keyword>
<evidence type="ECO:0000313" key="2">
    <source>
        <dbReference type="Proteomes" id="UP000275473"/>
    </source>
</evidence>
<organism evidence="1 2">
    <name type="scientific">Planococcus salinus</name>
    <dbReference type="NCBI Taxonomy" id="1848460"/>
    <lineage>
        <taxon>Bacteria</taxon>
        <taxon>Bacillati</taxon>
        <taxon>Bacillota</taxon>
        <taxon>Bacilli</taxon>
        <taxon>Bacillales</taxon>
        <taxon>Caryophanaceae</taxon>
        <taxon>Planococcus</taxon>
    </lineage>
</organism>